<feature type="compositionally biased region" description="Low complexity" evidence="1">
    <location>
        <begin position="176"/>
        <end position="185"/>
    </location>
</feature>
<evidence type="ECO:0000313" key="3">
    <source>
        <dbReference type="Proteomes" id="UP000001548"/>
    </source>
</evidence>
<dbReference type="Proteomes" id="UP000001548">
    <property type="component" value="Unassembled WGS sequence"/>
</dbReference>
<feature type="compositionally biased region" description="Basic and acidic residues" evidence="1">
    <location>
        <begin position="135"/>
        <end position="145"/>
    </location>
</feature>
<gene>
    <name evidence="2" type="ORF">GL50803_00101423</name>
</gene>
<feature type="region of interest" description="Disordered" evidence="1">
    <location>
        <begin position="176"/>
        <end position="248"/>
    </location>
</feature>
<dbReference type="KEGG" id="gla:GL50803_00101423"/>
<feature type="compositionally biased region" description="Pro residues" evidence="1">
    <location>
        <begin position="205"/>
        <end position="217"/>
    </location>
</feature>
<feature type="region of interest" description="Disordered" evidence="1">
    <location>
        <begin position="130"/>
        <end position="157"/>
    </location>
</feature>
<dbReference type="GeneID" id="5702894"/>
<accession>A8B2H0</accession>
<protein>
    <submittedName>
        <fullName evidence="2">Uncharacterized protein</fullName>
    </submittedName>
</protein>
<sequence>MHCLHLSFTMAVYCDCLLKARYTLQGTPVVQDLLNKIHQGLQATAITNLCILTRDSRVAPRLGSAGLTAGGGLLCARSPAEAVAGGAPVAVLRDGADRAVLDGAGPGGARPPAVCRDQLALAAQAGGARAPLAAGDRHPAGQGREEAEEASGHRRVFGQKSGDVYGARDLGHALGAPLAPGLGLRPRGRRGRAPPGVRGALPGPGRGPGPPAQPPAPQLLRGPGSPAPAGDERPRRRLLRLARGTRIP</sequence>
<name>A8B2H0_GIAIC</name>
<organism evidence="2 3">
    <name type="scientific">Giardia intestinalis (strain ATCC 50803 / WB clone C6)</name>
    <name type="common">Giardia lamblia</name>
    <dbReference type="NCBI Taxonomy" id="184922"/>
    <lineage>
        <taxon>Eukaryota</taxon>
        <taxon>Metamonada</taxon>
        <taxon>Diplomonadida</taxon>
        <taxon>Hexamitidae</taxon>
        <taxon>Giardiinae</taxon>
        <taxon>Giardia</taxon>
    </lineage>
</organism>
<dbReference type="EMBL" id="AACB03000003">
    <property type="protein sequence ID" value="KAE8302977.1"/>
    <property type="molecule type" value="Genomic_DNA"/>
</dbReference>
<reference evidence="2 3" key="1">
    <citation type="journal article" date="2007" name="Science">
        <title>Genomic minimalism in the early diverging intestinal parasite Giardia lamblia.</title>
        <authorList>
            <person name="Morrison H.G."/>
            <person name="McArthur A.G."/>
            <person name="Gillin F.D."/>
            <person name="Aley S.B."/>
            <person name="Adam R.D."/>
            <person name="Olsen G.J."/>
            <person name="Best A.A."/>
            <person name="Cande W.Z."/>
            <person name="Chen F."/>
            <person name="Cipriano M.J."/>
            <person name="Davids B.J."/>
            <person name="Dawson S.C."/>
            <person name="Elmendorf H.G."/>
            <person name="Hehl A.B."/>
            <person name="Holder M.E."/>
            <person name="Huse S.M."/>
            <person name="Kim U.U."/>
            <person name="Lasek-Nesselquist E."/>
            <person name="Manning G."/>
            <person name="Nigam A."/>
            <person name="Nixon J.E."/>
            <person name="Palm D."/>
            <person name="Passamaneck N.E."/>
            <person name="Prabhu A."/>
            <person name="Reich C.I."/>
            <person name="Reiner D.S."/>
            <person name="Samuelson J."/>
            <person name="Svard S.G."/>
            <person name="Sogin M.L."/>
        </authorList>
    </citation>
    <scope>NUCLEOTIDE SEQUENCE [LARGE SCALE GENOMIC DNA]</scope>
    <source>
        <strain evidence="2 3">WB C6</strain>
    </source>
</reference>
<dbReference type="AlphaFoldDB" id="A8B2H0"/>
<proteinExistence type="predicted"/>
<dbReference type="VEuPathDB" id="GiardiaDB:GL50803_101423"/>
<dbReference type="HOGENOM" id="CLU_1121843_0_0_1"/>
<evidence type="ECO:0000313" key="2">
    <source>
        <dbReference type="EMBL" id="KAE8302977.1"/>
    </source>
</evidence>
<keyword evidence="3" id="KW-1185">Reference proteome</keyword>
<evidence type="ECO:0000256" key="1">
    <source>
        <dbReference type="SAM" id="MobiDB-lite"/>
    </source>
</evidence>
<comment type="caution">
    <text evidence="2">The sequence shown here is derived from an EMBL/GenBank/DDBJ whole genome shotgun (WGS) entry which is preliminary data.</text>
</comment>
<dbReference type="RefSeq" id="XP_001709970.1">
    <property type="nucleotide sequence ID" value="XM_001709918.1"/>
</dbReference>
<feature type="compositionally biased region" description="Low complexity" evidence="1">
    <location>
        <begin position="193"/>
        <end position="203"/>
    </location>
</feature>